<sequence>MSDDSSDPPPPQAKTCTAYIDVENKSSHLFKFQVLHQYTGDDVDDSGWHLMKPNEKKYVMKVNYRVGIFTTGTDNWKVHGKKVVEKTENGEKKLVDGEDWRSGTGVAVDWKKHTLRSEDNEATTTIKVFETEVQFDSPSGVSTTSFYRHDDK</sequence>
<evidence type="ECO:0000313" key="2">
    <source>
        <dbReference type="EMBL" id="PIC53059.1"/>
    </source>
</evidence>
<comment type="caution">
    <text evidence="2">The sequence shown here is derived from an EMBL/GenBank/DDBJ whole genome shotgun (WGS) entry which is preliminary data.</text>
</comment>
<dbReference type="AlphaFoldDB" id="A0A2G5VMM4"/>
<dbReference type="Gene3D" id="2.60.40.3820">
    <property type="match status" value="1"/>
</dbReference>
<feature type="domain" description="Up-regulated in Daf-2" evidence="1">
    <location>
        <begin position="99"/>
        <end position="146"/>
    </location>
</feature>
<dbReference type="Pfam" id="PF18457">
    <property type="entry name" value="PUD1_2"/>
    <property type="match status" value="2"/>
</dbReference>
<protein>
    <recommendedName>
        <fullName evidence="1">Up-regulated in Daf-2 domain-containing protein</fullName>
    </recommendedName>
</protein>
<keyword evidence="3" id="KW-1185">Reference proteome</keyword>
<reference evidence="3" key="1">
    <citation type="submission" date="2017-10" db="EMBL/GenBank/DDBJ databases">
        <title>Rapid genome shrinkage in a self-fertile nematode reveals novel sperm competition proteins.</title>
        <authorList>
            <person name="Yin D."/>
            <person name="Schwarz E.M."/>
            <person name="Thomas C.G."/>
            <person name="Felde R.L."/>
            <person name="Korf I.F."/>
            <person name="Cutter A.D."/>
            <person name="Schartner C.M."/>
            <person name="Ralston E.J."/>
            <person name="Meyer B.J."/>
            <person name="Haag E.S."/>
        </authorList>
    </citation>
    <scope>NUCLEOTIDE SEQUENCE [LARGE SCALE GENOMIC DNA]</scope>
    <source>
        <strain evidence="3">JU1422</strain>
    </source>
</reference>
<accession>A0A2G5VMM4</accession>
<gene>
    <name evidence="2" type="primary">Cnig_chr_I.g2914</name>
    <name evidence="2" type="ORF">B9Z55_002914</name>
</gene>
<name>A0A2G5VMM4_9PELO</name>
<dbReference type="PANTHER" id="PTHR31557">
    <property type="entry name" value="5C820-RELATED-RELATED"/>
    <property type="match status" value="1"/>
</dbReference>
<organism evidence="2 3">
    <name type="scientific">Caenorhabditis nigoni</name>
    <dbReference type="NCBI Taxonomy" id="1611254"/>
    <lineage>
        <taxon>Eukaryota</taxon>
        <taxon>Metazoa</taxon>
        <taxon>Ecdysozoa</taxon>
        <taxon>Nematoda</taxon>
        <taxon>Chromadorea</taxon>
        <taxon>Rhabditida</taxon>
        <taxon>Rhabditina</taxon>
        <taxon>Rhabditomorpha</taxon>
        <taxon>Rhabditoidea</taxon>
        <taxon>Rhabditidae</taxon>
        <taxon>Peloderinae</taxon>
        <taxon>Caenorhabditis</taxon>
    </lineage>
</organism>
<dbReference type="EMBL" id="PDUG01000001">
    <property type="protein sequence ID" value="PIC53059.1"/>
    <property type="molecule type" value="Genomic_DNA"/>
</dbReference>
<dbReference type="PANTHER" id="PTHR31557:SF1">
    <property type="entry name" value="UP-REGULATED IN DAF-2 DOMAIN-CONTAINING PROTEIN"/>
    <property type="match status" value="1"/>
</dbReference>
<evidence type="ECO:0000259" key="1">
    <source>
        <dbReference type="Pfam" id="PF18457"/>
    </source>
</evidence>
<dbReference type="OrthoDB" id="5785880at2759"/>
<dbReference type="Proteomes" id="UP000230233">
    <property type="component" value="Chromosome I"/>
</dbReference>
<evidence type="ECO:0000313" key="3">
    <source>
        <dbReference type="Proteomes" id="UP000230233"/>
    </source>
</evidence>
<proteinExistence type="predicted"/>
<dbReference type="STRING" id="1611254.A0A2G5VMM4"/>
<feature type="domain" description="Up-regulated in Daf-2" evidence="1">
    <location>
        <begin position="16"/>
        <end position="96"/>
    </location>
</feature>
<dbReference type="InterPro" id="IPR041157">
    <property type="entry name" value="PUD1/2"/>
</dbReference>